<evidence type="ECO:0000313" key="1">
    <source>
        <dbReference type="EMBL" id="KAF2197358.1"/>
    </source>
</evidence>
<dbReference type="EMBL" id="ML994245">
    <property type="protein sequence ID" value="KAF2197358.1"/>
    <property type="molecule type" value="Genomic_DNA"/>
</dbReference>
<proteinExistence type="predicted"/>
<organism evidence="1 2">
    <name type="scientific">Delitschia confertaspora ATCC 74209</name>
    <dbReference type="NCBI Taxonomy" id="1513339"/>
    <lineage>
        <taxon>Eukaryota</taxon>
        <taxon>Fungi</taxon>
        <taxon>Dikarya</taxon>
        <taxon>Ascomycota</taxon>
        <taxon>Pezizomycotina</taxon>
        <taxon>Dothideomycetes</taxon>
        <taxon>Pleosporomycetidae</taxon>
        <taxon>Pleosporales</taxon>
        <taxon>Delitschiaceae</taxon>
        <taxon>Delitschia</taxon>
    </lineage>
</organism>
<dbReference type="Proteomes" id="UP000799536">
    <property type="component" value="Unassembled WGS sequence"/>
</dbReference>
<reference evidence="1" key="1">
    <citation type="journal article" date="2020" name="Stud. Mycol.">
        <title>101 Dothideomycetes genomes: a test case for predicting lifestyles and emergence of pathogens.</title>
        <authorList>
            <person name="Haridas S."/>
            <person name="Albert R."/>
            <person name="Binder M."/>
            <person name="Bloem J."/>
            <person name="Labutti K."/>
            <person name="Salamov A."/>
            <person name="Andreopoulos B."/>
            <person name="Baker S."/>
            <person name="Barry K."/>
            <person name="Bills G."/>
            <person name="Bluhm B."/>
            <person name="Cannon C."/>
            <person name="Castanera R."/>
            <person name="Culley D."/>
            <person name="Daum C."/>
            <person name="Ezra D."/>
            <person name="Gonzalez J."/>
            <person name="Henrissat B."/>
            <person name="Kuo A."/>
            <person name="Liang C."/>
            <person name="Lipzen A."/>
            <person name="Lutzoni F."/>
            <person name="Magnuson J."/>
            <person name="Mondo S."/>
            <person name="Nolan M."/>
            <person name="Ohm R."/>
            <person name="Pangilinan J."/>
            <person name="Park H.-J."/>
            <person name="Ramirez L."/>
            <person name="Alfaro M."/>
            <person name="Sun H."/>
            <person name="Tritt A."/>
            <person name="Yoshinaga Y."/>
            <person name="Zwiers L.-H."/>
            <person name="Turgeon B."/>
            <person name="Goodwin S."/>
            <person name="Spatafora J."/>
            <person name="Crous P."/>
            <person name="Grigoriev I."/>
        </authorList>
    </citation>
    <scope>NUCLEOTIDE SEQUENCE</scope>
    <source>
        <strain evidence="1">ATCC 74209</strain>
    </source>
</reference>
<accession>A0A9P4JDH4</accession>
<sequence length="143" mass="16891">MYTLRLALIFFALTTWLRFPWFVVTCQDRCRQSPFLGCSRSYSNHWALQIWNLLSQMCHGFFFLKFVFYVATSGPCWYSLLFQSCLASGLHQNSGACFHAYRRACIYLADLWSSTMKWTSNDWMAILNFRFLFFLLHSLRGLG</sequence>
<gene>
    <name evidence="1" type="ORF">GQ43DRAFT_212323</name>
</gene>
<comment type="caution">
    <text evidence="1">The sequence shown here is derived from an EMBL/GenBank/DDBJ whole genome shotgun (WGS) entry which is preliminary data.</text>
</comment>
<dbReference type="AlphaFoldDB" id="A0A9P4JDH4"/>
<protein>
    <submittedName>
        <fullName evidence="1">Uncharacterized protein</fullName>
    </submittedName>
</protein>
<evidence type="ECO:0000313" key="2">
    <source>
        <dbReference type="Proteomes" id="UP000799536"/>
    </source>
</evidence>
<keyword evidence="2" id="KW-1185">Reference proteome</keyword>
<name>A0A9P4JDH4_9PLEO</name>